<dbReference type="Proteomes" id="UP000605253">
    <property type="component" value="Unassembled WGS sequence"/>
</dbReference>
<name>A0A917FSH9_9GAMM</name>
<evidence type="ECO:0000313" key="2">
    <source>
        <dbReference type="EMBL" id="GGG01659.1"/>
    </source>
</evidence>
<keyword evidence="3" id="KW-1185">Reference proteome</keyword>
<dbReference type="EMBL" id="BMEO01000014">
    <property type="protein sequence ID" value="GGG01659.1"/>
    <property type="molecule type" value="Genomic_DNA"/>
</dbReference>
<feature type="transmembrane region" description="Helical" evidence="1">
    <location>
        <begin position="6"/>
        <end position="26"/>
    </location>
</feature>
<protein>
    <submittedName>
        <fullName evidence="2">Uncharacterized protein</fullName>
    </submittedName>
</protein>
<reference evidence="2" key="2">
    <citation type="submission" date="2020-09" db="EMBL/GenBank/DDBJ databases">
        <authorList>
            <person name="Sun Q."/>
            <person name="Zhou Y."/>
        </authorList>
    </citation>
    <scope>NUCLEOTIDE SEQUENCE</scope>
    <source>
        <strain evidence="2">CGMCC 1.12181</strain>
    </source>
</reference>
<feature type="transmembrane region" description="Helical" evidence="1">
    <location>
        <begin position="61"/>
        <end position="77"/>
    </location>
</feature>
<reference evidence="2" key="1">
    <citation type="journal article" date="2014" name="Int. J. Syst. Evol. Microbiol.">
        <title>Complete genome sequence of Corynebacterium casei LMG S-19264T (=DSM 44701T), isolated from a smear-ripened cheese.</title>
        <authorList>
            <consortium name="US DOE Joint Genome Institute (JGI-PGF)"/>
            <person name="Walter F."/>
            <person name="Albersmeier A."/>
            <person name="Kalinowski J."/>
            <person name="Ruckert C."/>
        </authorList>
    </citation>
    <scope>NUCLEOTIDE SEQUENCE</scope>
    <source>
        <strain evidence="2">CGMCC 1.12181</strain>
    </source>
</reference>
<evidence type="ECO:0000313" key="3">
    <source>
        <dbReference type="Proteomes" id="UP000605253"/>
    </source>
</evidence>
<keyword evidence="1" id="KW-0812">Transmembrane</keyword>
<feature type="transmembrane region" description="Helical" evidence="1">
    <location>
        <begin position="33"/>
        <end position="55"/>
    </location>
</feature>
<dbReference type="AlphaFoldDB" id="A0A917FSH9"/>
<keyword evidence="1" id="KW-1133">Transmembrane helix</keyword>
<accession>A0A917FSH9</accession>
<proteinExistence type="predicted"/>
<organism evidence="2 3">
    <name type="scientific">Marinicella pacifica</name>
    <dbReference type="NCBI Taxonomy" id="1171543"/>
    <lineage>
        <taxon>Bacteria</taxon>
        <taxon>Pseudomonadati</taxon>
        <taxon>Pseudomonadota</taxon>
        <taxon>Gammaproteobacteria</taxon>
        <taxon>Lysobacterales</taxon>
        <taxon>Marinicellaceae</taxon>
        <taxon>Marinicella</taxon>
    </lineage>
</organism>
<sequence length="78" mass="8560">MIEVFVGLLILLAALLVLKVLFWVFVLILLSPILFVGAAILSISVFFLTVIGVVFFGLLKLLLLPILFLLAIPFAIFS</sequence>
<dbReference type="RefSeq" id="WP_188365965.1">
    <property type="nucleotide sequence ID" value="NZ_BAABJF010000020.1"/>
</dbReference>
<gene>
    <name evidence="2" type="ORF">GCM10011365_23610</name>
</gene>
<keyword evidence="1" id="KW-0472">Membrane</keyword>
<comment type="caution">
    <text evidence="2">The sequence shown here is derived from an EMBL/GenBank/DDBJ whole genome shotgun (WGS) entry which is preliminary data.</text>
</comment>
<evidence type="ECO:0000256" key="1">
    <source>
        <dbReference type="SAM" id="Phobius"/>
    </source>
</evidence>